<reference evidence="4" key="1">
    <citation type="journal article" date="2017" name="bioRxiv">
        <title>Comparative analysis of the genomes of Stylophora pistillata and Acropora digitifera provides evidence for extensive differences between species of corals.</title>
        <authorList>
            <person name="Voolstra C.R."/>
            <person name="Li Y."/>
            <person name="Liew Y.J."/>
            <person name="Baumgarten S."/>
            <person name="Zoccola D."/>
            <person name="Flot J.-F."/>
            <person name="Tambutte S."/>
            <person name="Allemand D."/>
            <person name="Aranda M."/>
        </authorList>
    </citation>
    <scope>NUCLEOTIDE SEQUENCE [LARGE SCALE GENOMIC DNA]</scope>
</reference>
<evidence type="ECO:0008006" key="5">
    <source>
        <dbReference type="Google" id="ProtNLM"/>
    </source>
</evidence>
<evidence type="ECO:0000313" key="4">
    <source>
        <dbReference type="Proteomes" id="UP000225706"/>
    </source>
</evidence>
<dbReference type="Proteomes" id="UP000225706">
    <property type="component" value="Unassembled WGS sequence"/>
</dbReference>
<name>A0A2B4RM84_STYPI</name>
<dbReference type="OrthoDB" id="5960688at2759"/>
<feature type="coiled-coil region" evidence="1">
    <location>
        <begin position="88"/>
        <end position="125"/>
    </location>
</feature>
<proteinExistence type="predicted"/>
<comment type="caution">
    <text evidence="3">The sequence shown here is derived from an EMBL/GenBank/DDBJ whole genome shotgun (WGS) entry which is preliminary data.</text>
</comment>
<gene>
    <name evidence="3" type="ORF">AWC38_SpisGene18310</name>
</gene>
<protein>
    <recommendedName>
        <fullName evidence="5">Transposable element P transposase</fullName>
    </recommendedName>
</protein>
<feature type="region of interest" description="Disordered" evidence="2">
    <location>
        <begin position="15"/>
        <end position="35"/>
    </location>
</feature>
<evidence type="ECO:0000256" key="1">
    <source>
        <dbReference type="SAM" id="Coils"/>
    </source>
</evidence>
<dbReference type="EMBL" id="LSMT01000477">
    <property type="protein sequence ID" value="PFX17375.1"/>
    <property type="molecule type" value="Genomic_DNA"/>
</dbReference>
<keyword evidence="4" id="KW-1185">Reference proteome</keyword>
<evidence type="ECO:0000256" key="2">
    <source>
        <dbReference type="SAM" id="MobiDB-lite"/>
    </source>
</evidence>
<dbReference type="PANTHER" id="PTHR23080">
    <property type="entry name" value="THAP DOMAIN PROTEIN"/>
    <property type="match status" value="1"/>
</dbReference>
<sequence>MTKFIFTVEKPKRKKPADRASLNTKKTKIEKSQQHPVSELINIEHMDLKSGSDGIETDHLESEGLVQTADENWELQIKVKDDEMSCLLETWQTKERQLNKKIQELESQLEEERSARKELELLIDKKAFSIETVKDNDKLLRFYTGFENYEVFSMALDFLGRETAAHLDYQNTEDLVEIKHKYKPGPSRALTVENEFFLVLCRLKVGLLEEESSARFGVCQSVVSTEFAVRLKRETKNGYCTSLRGVCTELKFCLAHFSANGATSAQIMPLFWEAVTILELNCNLWIIASTSDGATPNRRFYQRHKNLDGNADRDVCYRTINLFAPQRFIYFLSDAPHLVKTTRNCLYHAGSGTCTSQDYREKILSLMNGTLATDYSLKRSAQAVTMASKSSVKNGNDQVQVDPQLLFQRLIIACDNSHHEALFQYKLCMYPTTLFDSPFTLRQPQTPELTDALWTRLTPEATIQPKGNVQYVLDGGALLHGVPWQRGSPTYKEVCDLYCTYVPRKYGRAIAVFDGYNEMSTKATTQRRRTSGKVSATVTVMSYYVVSYVQVIVQDHVKMPRWKALWPKRN</sequence>
<dbReference type="AlphaFoldDB" id="A0A2B4RM84"/>
<accession>A0A2B4RM84</accession>
<evidence type="ECO:0000313" key="3">
    <source>
        <dbReference type="EMBL" id="PFX17375.1"/>
    </source>
</evidence>
<organism evidence="3 4">
    <name type="scientific">Stylophora pistillata</name>
    <name type="common">Smooth cauliflower coral</name>
    <dbReference type="NCBI Taxonomy" id="50429"/>
    <lineage>
        <taxon>Eukaryota</taxon>
        <taxon>Metazoa</taxon>
        <taxon>Cnidaria</taxon>
        <taxon>Anthozoa</taxon>
        <taxon>Hexacorallia</taxon>
        <taxon>Scleractinia</taxon>
        <taxon>Astrocoeniina</taxon>
        <taxon>Pocilloporidae</taxon>
        <taxon>Stylophora</taxon>
    </lineage>
</organism>
<keyword evidence="1" id="KW-0175">Coiled coil</keyword>